<dbReference type="SUPFAM" id="SSF46785">
    <property type="entry name" value="Winged helix' DNA-binding domain"/>
    <property type="match status" value="1"/>
</dbReference>
<keyword evidence="6" id="KW-1185">Reference proteome</keyword>
<keyword evidence="3" id="KW-0804">Transcription</keyword>
<dbReference type="PANTHER" id="PTHR33204:SF18">
    <property type="entry name" value="TRANSCRIPTIONAL REGULATORY PROTEIN"/>
    <property type="match status" value="1"/>
</dbReference>
<sequence length="109" mass="12258">MVSDSGVRECAIADALEVIGDRWSLLVIREISYGTRRFNDFQERTGAPRQILAARLKKLEAAGVIERRPYSEHPPRFEYLLTEAGLALTPVLRALRSWGEEYARPAGGE</sequence>
<dbReference type="STRING" id="380244.SAMN05216298_0273"/>
<evidence type="ECO:0000256" key="2">
    <source>
        <dbReference type="ARBA" id="ARBA00023125"/>
    </source>
</evidence>
<protein>
    <submittedName>
        <fullName evidence="5">Transcriptional regulator, HxlR family</fullName>
    </submittedName>
</protein>
<feature type="domain" description="HTH hxlR-type" evidence="4">
    <location>
        <begin position="10"/>
        <end position="107"/>
    </location>
</feature>
<name>A0A1G9CD68_9ACTN</name>
<organism evidence="5 6">
    <name type="scientific">Glycomyces sambucus</name>
    <dbReference type="NCBI Taxonomy" id="380244"/>
    <lineage>
        <taxon>Bacteria</taxon>
        <taxon>Bacillati</taxon>
        <taxon>Actinomycetota</taxon>
        <taxon>Actinomycetes</taxon>
        <taxon>Glycomycetales</taxon>
        <taxon>Glycomycetaceae</taxon>
        <taxon>Glycomyces</taxon>
    </lineage>
</organism>
<gene>
    <name evidence="5" type="ORF">SAMN05216298_0273</name>
</gene>
<dbReference type="EMBL" id="FNGF01000001">
    <property type="protein sequence ID" value="SDK49587.1"/>
    <property type="molecule type" value="Genomic_DNA"/>
</dbReference>
<dbReference type="AlphaFoldDB" id="A0A1G9CD68"/>
<dbReference type="InterPro" id="IPR036388">
    <property type="entry name" value="WH-like_DNA-bd_sf"/>
</dbReference>
<dbReference type="PROSITE" id="PS51118">
    <property type="entry name" value="HTH_HXLR"/>
    <property type="match status" value="1"/>
</dbReference>
<evidence type="ECO:0000256" key="3">
    <source>
        <dbReference type="ARBA" id="ARBA00023163"/>
    </source>
</evidence>
<dbReference type="InterPro" id="IPR002577">
    <property type="entry name" value="HTH_HxlR"/>
</dbReference>
<dbReference type="InterPro" id="IPR036390">
    <property type="entry name" value="WH_DNA-bd_sf"/>
</dbReference>
<proteinExistence type="predicted"/>
<evidence type="ECO:0000313" key="5">
    <source>
        <dbReference type="EMBL" id="SDK49587.1"/>
    </source>
</evidence>
<dbReference type="Pfam" id="PF01638">
    <property type="entry name" value="HxlR"/>
    <property type="match status" value="1"/>
</dbReference>
<dbReference type="Proteomes" id="UP000198662">
    <property type="component" value="Unassembled WGS sequence"/>
</dbReference>
<keyword evidence="1" id="KW-0805">Transcription regulation</keyword>
<keyword evidence="2" id="KW-0238">DNA-binding</keyword>
<dbReference type="Gene3D" id="1.10.10.10">
    <property type="entry name" value="Winged helix-like DNA-binding domain superfamily/Winged helix DNA-binding domain"/>
    <property type="match status" value="1"/>
</dbReference>
<dbReference type="PANTHER" id="PTHR33204">
    <property type="entry name" value="TRANSCRIPTIONAL REGULATOR, MARR FAMILY"/>
    <property type="match status" value="1"/>
</dbReference>
<evidence type="ECO:0000259" key="4">
    <source>
        <dbReference type="PROSITE" id="PS51118"/>
    </source>
</evidence>
<evidence type="ECO:0000256" key="1">
    <source>
        <dbReference type="ARBA" id="ARBA00023015"/>
    </source>
</evidence>
<accession>A0A1G9CD68</accession>
<dbReference type="GO" id="GO:0003677">
    <property type="term" value="F:DNA binding"/>
    <property type="evidence" value="ECO:0007669"/>
    <property type="project" value="UniProtKB-KW"/>
</dbReference>
<reference evidence="6" key="1">
    <citation type="submission" date="2016-10" db="EMBL/GenBank/DDBJ databases">
        <authorList>
            <person name="Varghese N."/>
            <person name="Submissions S."/>
        </authorList>
    </citation>
    <scope>NUCLEOTIDE SEQUENCE [LARGE SCALE GENOMIC DNA]</scope>
    <source>
        <strain evidence="6">CGMCC 4.3147</strain>
    </source>
</reference>
<evidence type="ECO:0000313" key="6">
    <source>
        <dbReference type="Proteomes" id="UP000198662"/>
    </source>
</evidence>